<evidence type="ECO:0000313" key="3">
    <source>
        <dbReference type="Proteomes" id="UP000186955"/>
    </source>
</evidence>
<dbReference type="OrthoDB" id="4336792at2759"/>
<dbReference type="EMBL" id="MNBE01000639">
    <property type="protein sequence ID" value="OKP01439.1"/>
    <property type="molecule type" value="Genomic_DNA"/>
</dbReference>
<keyword evidence="1" id="KW-0175">Coiled coil</keyword>
<organism evidence="2 3">
    <name type="scientific">Penicillium subrubescens</name>
    <dbReference type="NCBI Taxonomy" id="1316194"/>
    <lineage>
        <taxon>Eukaryota</taxon>
        <taxon>Fungi</taxon>
        <taxon>Dikarya</taxon>
        <taxon>Ascomycota</taxon>
        <taxon>Pezizomycotina</taxon>
        <taxon>Eurotiomycetes</taxon>
        <taxon>Eurotiomycetidae</taxon>
        <taxon>Eurotiales</taxon>
        <taxon>Aspergillaceae</taxon>
        <taxon>Penicillium</taxon>
    </lineage>
</organism>
<evidence type="ECO:0000256" key="1">
    <source>
        <dbReference type="SAM" id="Coils"/>
    </source>
</evidence>
<proteinExistence type="predicted"/>
<evidence type="ECO:0000313" key="2">
    <source>
        <dbReference type="EMBL" id="OKP01439.1"/>
    </source>
</evidence>
<accession>A0A1Q5TMJ1</accession>
<keyword evidence="3" id="KW-1185">Reference proteome</keyword>
<sequence>MLTWFEWGSYRNRDLLYYRSDTVGPREIIELLLAEHALRELKQREEALKQRSIALQKAKAIESDSSELEDANAQLDETRKQIPRKEHDLYGAVSMLTSVLRKDYDSLRRNTKWFMRKEMVQDCSDRGGCCSRGCGCCSQRHLSKGTKGDGHCTTECWCCTAFRGFEISKEDKIDMVKDFQSRLERNRSGYLIDMADWFFSPLPEPPAVAPKLSTVASQTMTVIAKTPTKDMKTPTVTVTTKPLKPRSRWQKIFGRNK</sequence>
<name>A0A1Q5TMJ1_9EURO</name>
<dbReference type="STRING" id="1316194.A0A1Q5TMJ1"/>
<dbReference type="Proteomes" id="UP000186955">
    <property type="component" value="Unassembled WGS sequence"/>
</dbReference>
<feature type="coiled-coil region" evidence="1">
    <location>
        <begin position="31"/>
        <end position="88"/>
    </location>
</feature>
<protein>
    <submittedName>
        <fullName evidence="2">Uncharacterized protein</fullName>
    </submittedName>
</protein>
<comment type="caution">
    <text evidence="2">The sequence shown here is derived from an EMBL/GenBank/DDBJ whole genome shotgun (WGS) entry which is preliminary data.</text>
</comment>
<gene>
    <name evidence="2" type="ORF">PENSUB_7429</name>
</gene>
<dbReference type="AlphaFoldDB" id="A0A1Q5TMJ1"/>
<reference evidence="2 3" key="1">
    <citation type="submission" date="2016-10" db="EMBL/GenBank/DDBJ databases">
        <title>Genome sequence of the ascomycete fungus Penicillium subrubescens.</title>
        <authorList>
            <person name="De Vries R.P."/>
            <person name="Peng M."/>
            <person name="Dilokpimol A."/>
            <person name="Hilden K."/>
            <person name="Makela M.R."/>
            <person name="Grigoriev I."/>
            <person name="Riley R."/>
            <person name="Granchi Z."/>
        </authorList>
    </citation>
    <scope>NUCLEOTIDE SEQUENCE [LARGE SCALE GENOMIC DNA]</scope>
    <source>
        <strain evidence="2 3">CBS 132785</strain>
    </source>
</reference>